<keyword evidence="2" id="KW-0732">Signal</keyword>
<dbReference type="Proteomes" id="UP000246702">
    <property type="component" value="Unassembled WGS sequence"/>
</dbReference>
<feature type="chain" id="PRO_5016344027" description="WAP domain-containing protein" evidence="2">
    <location>
        <begin position="24"/>
        <end position="160"/>
    </location>
</feature>
<dbReference type="AlphaFoldDB" id="A0A317WAB1"/>
<evidence type="ECO:0000313" key="4">
    <source>
        <dbReference type="Proteomes" id="UP000246702"/>
    </source>
</evidence>
<dbReference type="STRING" id="1450535.A0A317WAB1"/>
<sequence length="160" mass="17266">MPKLPILIVSVLSILMLTGGIFATVLPQGLRREISVPYCEDTPENLITNLRRDDHDGNSDAGREDVGDSTQEDLAAPPCNTNFHCNLGQVCKKGNCVAGCGTNVDCSRFHTCFNGTCQDGRGGLCSPNKNTCSFHADCCSGRCKRWGGLIGRKKCRGSRK</sequence>
<reference evidence="3 4" key="1">
    <citation type="submission" date="2016-12" db="EMBL/GenBank/DDBJ databases">
        <title>The genomes of Aspergillus section Nigri reveals drivers in fungal speciation.</title>
        <authorList>
            <consortium name="DOE Joint Genome Institute"/>
            <person name="Vesth T.C."/>
            <person name="Nybo J."/>
            <person name="Theobald S."/>
            <person name="Brandl J."/>
            <person name="Frisvad J.C."/>
            <person name="Nielsen K.F."/>
            <person name="Lyhne E.K."/>
            <person name="Kogle M.E."/>
            <person name="Kuo A."/>
            <person name="Riley R."/>
            <person name="Clum A."/>
            <person name="Nolan M."/>
            <person name="Lipzen A."/>
            <person name="Salamov A."/>
            <person name="Henrissat B."/>
            <person name="Wiebenga A."/>
            <person name="De Vries R.P."/>
            <person name="Grigoriev I.V."/>
            <person name="Mortensen U.H."/>
            <person name="Andersen M.R."/>
            <person name="Baker S.E."/>
        </authorList>
    </citation>
    <scope>NUCLEOTIDE SEQUENCE [LARGE SCALE GENOMIC DNA]</scope>
    <source>
        <strain evidence="3 4">CBS 115572</strain>
    </source>
</reference>
<keyword evidence="4" id="KW-1185">Reference proteome</keyword>
<feature type="compositionally biased region" description="Basic and acidic residues" evidence="1">
    <location>
        <begin position="50"/>
        <end position="66"/>
    </location>
</feature>
<dbReference type="RefSeq" id="XP_025465934.1">
    <property type="nucleotide sequence ID" value="XM_025616328.1"/>
</dbReference>
<proteinExistence type="predicted"/>
<organism evidence="3 4">
    <name type="scientific">Aspergillus sclerotioniger CBS 115572</name>
    <dbReference type="NCBI Taxonomy" id="1450535"/>
    <lineage>
        <taxon>Eukaryota</taxon>
        <taxon>Fungi</taxon>
        <taxon>Dikarya</taxon>
        <taxon>Ascomycota</taxon>
        <taxon>Pezizomycotina</taxon>
        <taxon>Eurotiomycetes</taxon>
        <taxon>Eurotiomycetidae</taxon>
        <taxon>Eurotiales</taxon>
        <taxon>Aspergillaceae</taxon>
        <taxon>Aspergillus</taxon>
        <taxon>Aspergillus subgen. Circumdati</taxon>
    </lineage>
</organism>
<dbReference type="OrthoDB" id="4405280at2759"/>
<feature type="signal peptide" evidence="2">
    <location>
        <begin position="1"/>
        <end position="23"/>
    </location>
</feature>
<feature type="region of interest" description="Disordered" evidence="1">
    <location>
        <begin position="49"/>
        <end position="72"/>
    </location>
</feature>
<accession>A0A317WAB1</accession>
<protein>
    <recommendedName>
        <fullName evidence="5">WAP domain-containing protein</fullName>
    </recommendedName>
</protein>
<evidence type="ECO:0000313" key="3">
    <source>
        <dbReference type="EMBL" id="PWY83149.1"/>
    </source>
</evidence>
<dbReference type="EMBL" id="MSFK01000019">
    <property type="protein sequence ID" value="PWY83149.1"/>
    <property type="molecule type" value="Genomic_DNA"/>
</dbReference>
<evidence type="ECO:0000256" key="2">
    <source>
        <dbReference type="SAM" id="SignalP"/>
    </source>
</evidence>
<comment type="caution">
    <text evidence="3">The sequence shown here is derived from an EMBL/GenBank/DDBJ whole genome shotgun (WGS) entry which is preliminary data.</text>
</comment>
<dbReference type="GeneID" id="37118471"/>
<evidence type="ECO:0000256" key="1">
    <source>
        <dbReference type="SAM" id="MobiDB-lite"/>
    </source>
</evidence>
<gene>
    <name evidence="3" type="ORF">BO94DRAFT_599612</name>
</gene>
<evidence type="ECO:0008006" key="5">
    <source>
        <dbReference type="Google" id="ProtNLM"/>
    </source>
</evidence>
<name>A0A317WAB1_9EURO</name>